<gene>
    <name evidence="3" type="ORF">B0I21_103236</name>
</gene>
<accession>A0A4R7D2T7</accession>
<evidence type="ECO:0000256" key="1">
    <source>
        <dbReference type="SAM" id="Phobius"/>
    </source>
</evidence>
<dbReference type="InterPro" id="IPR049214">
    <property type="entry name" value="DUF6808"/>
</dbReference>
<protein>
    <recommendedName>
        <fullName evidence="2">DUF6808 domain-containing protein</fullName>
    </recommendedName>
</protein>
<keyword evidence="1" id="KW-1133">Transmembrane helix</keyword>
<feature type="domain" description="DUF6808" evidence="2">
    <location>
        <begin position="197"/>
        <end position="248"/>
    </location>
</feature>
<organism evidence="3 4">
    <name type="scientific">Sphingobacterium paludis</name>
    <dbReference type="NCBI Taxonomy" id="1476465"/>
    <lineage>
        <taxon>Bacteria</taxon>
        <taxon>Pseudomonadati</taxon>
        <taxon>Bacteroidota</taxon>
        <taxon>Sphingobacteriia</taxon>
        <taxon>Sphingobacteriales</taxon>
        <taxon>Sphingobacteriaceae</taxon>
        <taxon>Sphingobacterium</taxon>
    </lineage>
</organism>
<dbReference type="Proteomes" id="UP000294752">
    <property type="component" value="Unassembled WGS sequence"/>
</dbReference>
<keyword evidence="1" id="KW-0472">Membrane</keyword>
<keyword evidence="1" id="KW-0812">Transmembrane</keyword>
<proteinExistence type="predicted"/>
<evidence type="ECO:0000313" key="3">
    <source>
        <dbReference type="EMBL" id="TDS14737.1"/>
    </source>
</evidence>
<comment type="caution">
    <text evidence="3">The sequence shown here is derived from an EMBL/GenBank/DDBJ whole genome shotgun (WGS) entry which is preliminary data.</text>
</comment>
<keyword evidence="4" id="KW-1185">Reference proteome</keyword>
<feature type="transmembrane region" description="Helical" evidence="1">
    <location>
        <begin position="12"/>
        <end position="37"/>
    </location>
</feature>
<name>A0A4R7D2T7_9SPHI</name>
<evidence type="ECO:0000259" key="2">
    <source>
        <dbReference type="Pfam" id="PF20647"/>
    </source>
</evidence>
<dbReference type="Pfam" id="PF20647">
    <property type="entry name" value="DUF6808"/>
    <property type="match status" value="1"/>
</dbReference>
<dbReference type="AlphaFoldDB" id="A0A4R7D2T7"/>
<reference evidence="3 4" key="1">
    <citation type="submission" date="2019-03" db="EMBL/GenBank/DDBJ databases">
        <title>Genomic Encyclopedia of Type Strains, Phase III (KMG-III): the genomes of soil and plant-associated and newly described type strains.</title>
        <authorList>
            <person name="Whitman W."/>
        </authorList>
    </citation>
    <scope>NUCLEOTIDE SEQUENCE [LARGE SCALE GENOMIC DNA]</scope>
    <source>
        <strain evidence="3 4">CGMCC 1.12801</strain>
    </source>
</reference>
<dbReference type="EMBL" id="SNZV01000003">
    <property type="protein sequence ID" value="TDS14737.1"/>
    <property type="molecule type" value="Genomic_DNA"/>
</dbReference>
<evidence type="ECO:0000313" key="4">
    <source>
        <dbReference type="Proteomes" id="UP000294752"/>
    </source>
</evidence>
<sequence length="250" mass="28076">MLRRYLTKKDDMLKNIIIALLAFIVIAFMLNSFFGLFTGSKNDMIAKETLNPQTDSIPLSRVKTPTGANIVTYQPREGILPENHITGAYKTYVQDTLAPALKMKASDISDPNGRIKELVQVNASVSGQLNAALTEIDSLKRMVTYFQGRYFSASVRKDTTGLATLVYNYNAKLDLVTEQRRAFFKDYLVTHISSPDTNMVINHVEHFRRVTPIKPRRFGVGIQAGWHYAPSVKAFTPTVGVGISYNLFNF</sequence>